<gene>
    <name evidence="1" type="ORF">GF359_10560</name>
</gene>
<evidence type="ECO:0000313" key="1">
    <source>
        <dbReference type="EMBL" id="MBD3365643.1"/>
    </source>
</evidence>
<evidence type="ECO:0008006" key="3">
    <source>
        <dbReference type="Google" id="ProtNLM"/>
    </source>
</evidence>
<dbReference type="Proteomes" id="UP000630660">
    <property type="component" value="Unassembled WGS sequence"/>
</dbReference>
<proteinExistence type="predicted"/>
<name>A0A9D5KAQ1_UNCW3</name>
<evidence type="ECO:0000313" key="2">
    <source>
        <dbReference type="Proteomes" id="UP000630660"/>
    </source>
</evidence>
<comment type="caution">
    <text evidence="1">The sequence shown here is derived from an EMBL/GenBank/DDBJ whole genome shotgun (WGS) entry which is preliminary data.</text>
</comment>
<reference evidence="1" key="1">
    <citation type="submission" date="2019-11" db="EMBL/GenBank/DDBJ databases">
        <title>Microbial mats filling the niche in hypersaline microbial mats.</title>
        <authorList>
            <person name="Wong H.L."/>
            <person name="Macleod F.I."/>
            <person name="White R.A. III"/>
            <person name="Burns B.P."/>
        </authorList>
    </citation>
    <scope>NUCLEOTIDE SEQUENCE</scope>
    <source>
        <strain evidence="1">Bin_327</strain>
    </source>
</reference>
<dbReference type="EMBL" id="WJKJ01000347">
    <property type="protein sequence ID" value="MBD3365643.1"/>
    <property type="molecule type" value="Genomic_DNA"/>
</dbReference>
<dbReference type="AlphaFoldDB" id="A0A9D5KAQ1"/>
<sequence length="82" mass="9529">MRRTADLWGKYYRPGRIRFIPRGNNAGVFEVTEFAHDPLFCTTMDAWLQVAAKNMGLKNTRVVQTACIHSGDDHCRWKVSWE</sequence>
<protein>
    <recommendedName>
        <fullName evidence="3">4-vinyl reductase 4VR domain-containing protein</fullName>
    </recommendedName>
</protein>
<accession>A0A9D5KAQ1</accession>
<organism evidence="1 2">
    <name type="scientific">candidate division WOR-3 bacterium</name>
    <dbReference type="NCBI Taxonomy" id="2052148"/>
    <lineage>
        <taxon>Bacteria</taxon>
        <taxon>Bacteria division WOR-3</taxon>
    </lineage>
</organism>